<gene>
    <name evidence="2" type="ORF">BM221_005511</name>
</gene>
<comment type="caution">
    <text evidence="2">The sequence shown here is derived from an EMBL/GenBank/DDBJ whole genome shotgun (WGS) entry which is preliminary data.</text>
</comment>
<dbReference type="OMA" id="DCILLSH"/>
<evidence type="ECO:0000313" key="3">
    <source>
        <dbReference type="Proteomes" id="UP000235728"/>
    </source>
</evidence>
<protein>
    <submittedName>
        <fullName evidence="2">UPF0173 metal-dependent hydrolase</fullName>
    </submittedName>
</protein>
<dbReference type="InterPro" id="IPR050114">
    <property type="entry name" value="UPF0173_UPF0282_UlaG_hydrolase"/>
</dbReference>
<keyword evidence="2" id="KW-0378">Hydrolase</keyword>
<evidence type="ECO:0000259" key="1">
    <source>
        <dbReference type="Pfam" id="PF12706"/>
    </source>
</evidence>
<name>A0A2N6NNS1_BEABA</name>
<organism evidence="2 3">
    <name type="scientific">Beauveria bassiana</name>
    <name type="common">White muscardine disease fungus</name>
    <name type="synonym">Tritirachium shiotae</name>
    <dbReference type="NCBI Taxonomy" id="176275"/>
    <lineage>
        <taxon>Eukaryota</taxon>
        <taxon>Fungi</taxon>
        <taxon>Dikarya</taxon>
        <taxon>Ascomycota</taxon>
        <taxon>Pezizomycotina</taxon>
        <taxon>Sordariomycetes</taxon>
        <taxon>Hypocreomycetidae</taxon>
        <taxon>Hypocreales</taxon>
        <taxon>Cordycipitaceae</taxon>
        <taxon>Beauveria</taxon>
    </lineage>
</organism>
<accession>A0A2N6NNS1</accession>
<dbReference type="GO" id="GO:0016787">
    <property type="term" value="F:hydrolase activity"/>
    <property type="evidence" value="ECO:0007669"/>
    <property type="project" value="UniProtKB-KW"/>
</dbReference>
<reference evidence="2 3" key="1">
    <citation type="journal article" date="2016" name="Appl. Microbiol. Biotechnol.">
        <title>Characterization of T-DNA insertion mutants with decreased virulence in the entomopathogenic fungus Beauveria bassiana JEF-007.</title>
        <authorList>
            <person name="Kim S."/>
            <person name="Lee S.J."/>
            <person name="Nai Y.S."/>
            <person name="Yu J.S."/>
            <person name="Lee M.R."/>
            <person name="Yang Y.T."/>
            <person name="Kim J.S."/>
        </authorList>
    </citation>
    <scope>NUCLEOTIDE SEQUENCE [LARGE SCALE GENOMIC DNA]</scope>
    <source>
        <strain evidence="2 3">JEF-007</strain>
    </source>
</reference>
<dbReference type="AlphaFoldDB" id="A0A2N6NNS1"/>
<dbReference type="Proteomes" id="UP000235728">
    <property type="component" value="Unassembled WGS sequence"/>
</dbReference>
<dbReference type="EMBL" id="MRVG01000005">
    <property type="protein sequence ID" value="PMB68925.1"/>
    <property type="molecule type" value="Genomic_DNA"/>
</dbReference>
<dbReference type="InterPro" id="IPR036866">
    <property type="entry name" value="RibonucZ/Hydroxyglut_hydro"/>
</dbReference>
<dbReference type="PANTHER" id="PTHR43546">
    <property type="entry name" value="UPF0173 METAL-DEPENDENT HYDROLASE MJ1163-RELATED"/>
    <property type="match status" value="1"/>
</dbReference>
<proteinExistence type="predicted"/>
<dbReference type="Gene3D" id="3.60.15.10">
    <property type="entry name" value="Ribonuclease Z/Hydroxyacylglutathione hydrolase-like"/>
    <property type="match status" value="1"/>
</dbReference>
<dbReference type="InterPro" id="IPR001279">
    <property type="entry name" value="Metallo-B-lactamas"/>
</dbReference>
<sequence length="372" mass="41568">MLLLLSLLQVVVSMPALHLRSSEFKCIIKKEKMAIKHLALEESKRVPLLRSDHEKLEDRSSGTLQPSNTKDDCSVLFIGTATTIIDWKGFRILTDPNFLHAGDHVHLGPGVTATRRTEPATQLDKLPALDCILLSHYHEDHFDRHVEKSLNRAFPIVTTPHAQRHLAAKEQQQQQDDDDAPFERVTGLDAFESAMLRVDEQRAVKVTGMPGKHVAPGIISAANDFLQAVPPTNGWLLELGHLGGAGDGGDDDELQRVGYRIYISGDTLLVDDLEKIPAWLEDKQLDLMLVHLGGTTIPGPALPLLMVTMDGEQGRRLMQLMDPKTTIPIHYDDYDVFLSPLAEFKREVDEAGLQDRVVYLGRGERYSFSLRQ</sequence>
<dbReference type="Pfam" id="PF12706">
    <property type="entry name" value="Lactamase_B_2"/>
    <property type="match status" value="1"/>
</dbReference>
<dbReference type="SUPFAM" id="SSF56281">
    <property type="entry name" value="Metallo-hydrolase/oxidoreductase"/>
    <property type="match status" value="1"/>
</dbReference>
<dbReference type="PANTHER" id="PTHR43546:SF7">
    <property type="entry name" value="METALLO-BETA-LACTAMASE DOMAIN-CONTAINING PROTEIN"/>
    <property type="match status" value="1"/>
</dbReference>
<feature type="domain" description="Metallo-beta-lactamase" evidence="1">
    <location>
        <begin position="91"/>
        <end position="331"/>
    </location>
</feature>
<evidence type="ECO:0000313" key="2">
    <source>
        <dbReference type="EMBL" id="PMB68925.1"/>
    </source>
</evidence>